<dbReference type="InterPro" id="IPR016032">
    <property type="entry name" value="Sig_transdc_resp-reg_C-effctor"/>
</dbReference>
<keyword evidence="5" id="KW-1185">Reference proteome</keyword>
<feature type="domain" description="OmpR/PhoB-type" evidence="3">
    <location>
        <begin position="13"/>
        <end position="110"/>
    </location>
</feature>
<dbReference type="KEGG" id="hat:RC74_11860"/>
<dbReference type="Gene3D" id="1.10.10.10">
    <property type="entry name" value="Winged helix-like DNA-binding domain superfamily/Winged helix DNA-binding domain"/>
    <property type="match status" value="1"/>
</dbReference>
<dbReference type="RefSeq" id="WP_039003153.1">
    <property type="nucleotide sequence ID" value="NZ_CP014327.1"/>
</dbReference>
<organism evidence="4 5">
    <name type="scientific">Falsihalocynthiibacter arcticus</name>
    <dbReference type="NCBI Taxonomy" id="1579316"/>
    <lineage>
        <taxon>Bacteria</taxon>
        <taxon>Pseudomonadati</taxon>
        <taxon>Pseudomonadota</taxon>
        <taxon>Alphaproteobacteria</taxon>
        <taxon>Rhodobacterales</taxon>
        <taxon>Roseobacteraceae</taxon>
        <taxon>Falsihalocynthiibacter</taxon>
    </lineage>
</organism>
<dbReference type="Gene3D" id="1.25.40.10">
    <property type="entry name" value="Tetratricopeptide repeat domain"/>
    <property type="match status" value="1"/>
</dbReference>
<evidence type="ECO:0000313" key="5">
    <source>
        <dbReference type="Proteomes" id="UP000070371"/>
    </source>
</evidence>
<dbReference type="GO" id="GO:0000160">
    <property type="term" value="P:phosphorelay signal transduction system"/>
    <property type="evidence" value="ECO:0007669"/>
    <property type="project" value="InterPro"/>
</dbReference>
<dbReference type="Pfam" id="PF00486">
    <property type="entry name" value="Trans_reg_C"/>
    <property type="match status" value="1"/>
</dbReference>
<evidence type="ECO:0000256" key="2">
    <source>
        <dbReference type="PROSITE-ProRule" id="PRU01091"/>
    </source>
</evidence>
<protein>
    <recommendedName>
        <fullName evidence="3">OmpR/PhoB-type domain-containing protein</fullName>
    </recommendedName>
</protein>
<evidence type="ECO:0000313" key="4">
    <source>
        <dbReference type="EMBL" id="AML51865.1"/>
    </source>
</evidence>
<dbReference type="CDD" id="cd00383">
    <property type="entry name" value="trans_reg_C"/>
    <property type="match status" value="1"/>
</dbReference>
<accession>A0A126V1P7</accession>
<feature type="DNA-binding region" description="OmpR/PhoB-type" evidence="2">
    <location>
        <begin position="13"/>
        <end position="110"/>
    </location>
</feature>
<dbReference type="AlphaFoldDB" id="A0A126V1P7"/>
<gene>
    <name evidence="4" type="ORF">RC74_11860</name>
</gene>
<dbReference type="PROSITE" id="PS51755">
    <property type="entry name" value="OMPR_PHOB"/>
    <property type="match status" value="1"/>
</dbReference>
<keyword evidence="1 2" id="KW-0238">DNA-binding</keyword>
<evidence type="ECO:0000256" key="1">
    <source>
        <dbReference type="ARBA" id="ARBA00023125"/>
    </source>
</evidence>
<dbReference type="InterPro" id="IPR036388">
    <property type="entry name" value="WH-like_DNA-bd_sf"/>
</dbReference>
<reference evidence="4 5" key="1">
    <citation type="submission" date="2016-02" db="EMBL/GenBank/DDBJ databases">
        <title>Complete genome sequence of Halocynthiibacter arcticus PAMC 20958t from arctic marine sediment.</title>
        <authorList>
            <person name="Lee Y.M."/>
            <person name="Baek K."/>
            <person name="Lee H.K."/>
            <person name="Shin S.C."/>
        </authorList>
    </citation>
    <scope>NUCLEOTIDE SEQUENCE [LARGE SCALE GENOMIC DNA]</scope>
    <source>
        <strain evidence="4">PAMC 20958</strain>
    </source>
</reference>
<dbReference type="GO" id="GO:0006355">
    <property type="term" value="P:regulation of DNA-templated transcription"/>
    <property type="evidence" value="ECO:0007669"/>
    <property type="project" value="InterPro"/>
</dbReference>
<dbReference type="OrthoDB" id="54411at2"/>
<dbReference type="SUPFAM" id="SSF48452">
    <property type="entry name" value="TPR-like"/>
    <property type="match status" value="1"/>
</dbReference>
<dbReference type="InterPro" id="IPR011990">
    <property type="entry name" value="TPR-like_helical_dom_sf"/>
</dbReference>
<dbReference type="EMBL" id="CP014327">
    <property type="protein sequence ID" value="AML51865.1"/>
    <property type="molecule type" value="Genomic_DNA"/>
</dbReference>
<name>A0A126V1P7_9RHOB</name>
<dbReference type="SUPFAM" id="SSF46894">
    <property type="entry name" value="C-terminal effector domain of the bipartite response regulators"/>
    <property type="match status" value="1"/>
</dbReference>
<dbReference type="GO" id="GO:0003677">
    <property type="term" value="F:DNA binding"/>
    <property type="evidence" value="ECO:0007669"/>
    <property type="project" value="UniProtKB-UniRule"/>
</dbReference>
<dbReference type="STRING" id="1579316.RC74_11860"/>
<dbReference type="SMART" id="SM00862">
    <property type="entry name" value="Trans_reg_C"/>
    <property type="match status" value="1"/>
</dbReference>
<evidence type="ECO:0000259" key="3">
    <source>
        <dbReference type="PROSITE" id="PS51755"/>
    </source>
</evidence>
<dbReference type="InterPro" id="IPR001867">
    <property type="entry name" value="OmpR/PhoB-type_DNA-bd"/>
</dbReference>
<dbReference type="Proteomes" id="UP000070371">
    <property type="component" value="Chromosome"/>
</dbReference>
<proteinExistence type="predicted"/>
<sequence length="499" mass="55777">MSGNPNEKEPKNSEIAIIGDFRFDVRSLTLFDIEWQPVFLRHQSALVLSELAKSPGKTVSKDRLVSAVWGGTFVSDDSLVQCIKDIRKALCDNDRKLVRTIARIGYRLDTYQPVASFTTNQKPSIFIENIQSSGNRKISKVFATNLRDKLVLVMAPRTEVRVFTSTGNQTATDYIVQGRANVSGDCVKLFLSLSEVTLHGHFYAESFERDVSEIDQLAEDVARKISSVLRISVFNHDGEKYGNKPDGQLDFQQLMAKAHYFYGRITVPATAIARTTLQVAVERSPDDPKALAMLAHSTTQMRPYIRIEDNEAEKIWALSLADRAVALGATSAFAFRTRANLRLWLLGDHKGCRTDCARTLAINPNFYLTHLTLATSEILTGAHIAGIDRIRSFVSLTKIDRQYAYFQSLIGLAWILAGDDVAAIQFASDAYERLPDSSWHAMVYAAAASVNSSITKTEEFKKMIYEIDLPFTHFRSLPFADVKDVEMLETRLRVVGLGA</sequence>